<evidence type="ECO:0000256" key="1">
    <source>
        <dbReference type="SAM" id="SignalP"/>
    </source>
</evidence>
<name>A0AA40CJ16_9PEZI</name>
<evidence type="ECO:0000313" key="3">
    <source>
        <dbReference type="Proteomes" id="UP001174936"/>
    </source>
</evidence>
<sequence>MKFTALLSTLLAALAVASPVSFRDPAIPAEETALTLRLFARDDPPPPVIQESDNWKRATAVAKAAQVNLAANTYHYFLVEWPRGTSPPPESKETSAEIKKLQEKLGFDHIAVVAGIVEETTTVSKVTKNNPVAITTIKRDFRAQMYDLIKMTSGKVDTRSPFWDASRDVKKNVKYGGATTKAKVGKVKKASDDFKKENPDYKVDSVNCATYKDAIVKVLK</sequence>
<comment type="caution">
    <text evidence="2">The sequence shown here is derived from an EMBL/GenBank/DDBJ whole genome shotgun (WGS) entry which is preliminary data.</text>
</comment>
<feature type="signal peptide" evidence="1">
    <location>
        <begin position="1"/>
        <end position="17"/>
    </location>
</feature>
<proteinExistence type="predicted"/>
<organism evidence="2 3">
    <name type="scientific">Cercophora newfieldiana</name>
    <dbReference type="NCBI Taxonomy" id="92897"/>
    <lineage>
        <taxon>Eukaryota</taxon>
        <taxon>Fungi</taxon>
        <taxon>Dikarya</taxon>
        <taxon>Ascomycota</taxon>
        <taxon>Pezizomycotina</taxon>
        <taxon>Sordariomycetes</taxon>
        <taxon>Sordariomycetidae</taxon>
        <taxon>Sordariales</taxon>
        <taxon>Lasiosphaeriaceae</taxon>
        <taxon>Cercophora</taxon>
    </lineage>
</organism>
<dbReference type="EMBL" id="JAULSV010000006">
    <property type="protein sequence ID" value="KAK0640716.1"/>
    <property type="molecule type" value="Genomic_DNA"/>
</dbReference>
<reference evidence="2" key="1">
    <citation type="submission" date="2023-06" db="EMBL/GenBank/DDBJ databases">
        <title>Genome-scale phylogeny and comparative genomics of the fungal order Sordariales.</title>
        <authorList>
            <consortium name="Lawrence Berkeley National Laboratory"/>
            <person name="Hensen N."/>
            <person name="Bonometti L."/>
            <person name="Westerberg I."/>
            <person name="Brannstrom I.O."/>
            <person name="Guillou S."/>
            <person name="Cros-Aarteil S."/>
            <person name="Calhoun S."/>
            <person name="Haridas S."/>
            <person name="Kuo A."/>
            <person name="Mondo S."/>
            <person name="Pangilinan J."/>
            <person name="Riley R."/>
            <person name="Labutti K."/>
            <person name="Andreopoulos B."/>
            <person name="Lipzen A."/>
            <person name="Chen C."/>
            <person name="Yanf M."/>
            <person name="Daum C."/>
            <person name="Ng V."/>
            <person name="Clum A."/>
            <person name="Steindorff A."/>
            <person name="Ohm R."/>
            <person name="Martin F."/>
            <person name="Silar P."/>
            <person name="Natvig D."/>
            <person name="Lalanne C."/>
            <person name="Gautier V."/>
            <person name="Ament-Velasquez S.L."/>
            <person name="Kruys A."/>
            <person name="Hutchinson M.I."/>
            <person name="Powell A.J."/>
            <person name="Barry K."/>
            <person name="Miller A.N."/>
            <person name="Grigoriev I.V."/>
            <person name="Debuchy R."/>
            <person name="Gladieux P."/>
            <person name="Thoren M.H."/>
            <person name="Johannesson H."/>
        </authorList>
    </citation>
    <scope>NUCLEOTIDE SEQUENCE</scope>
    <source>
        <strain evidence="2">SMH2532-1</strain>
    </source>
</reference>
<dbReference type="Proteomes" id="UP001174936">
    <property type="component" value="Unassembled WGS sequence"/>
</dbReference>
<evidence type="ECO:0000313" key="2">
    <source>
        <dbReference type="EMBL" id="KAK0640716.1"/>
    </source>
</evidence>
<dbReference type="AlphaFoldDB" id="A0AA40CJ16"/>
<accession>A0AA40CJ16</accession>
<gene>
    <name evidence="2" type="ORF">B0T16DRAFT_514669</name>
</gene>
<keyword evidence="1" id="KW-0732">Signal</keyword>
<protein>
    <submittedName>
        <fullName evidence="2">Uncharacterized protein</fullName>
    </submittedName>
</protein>
<keyword evidence="3" id="KW-1185">Reference proteome</keyword>
<feature type="chain" id="PRO_5041400604" evidence="1">
    <location>
        <begin position="18"/>
        <end position="220"/>
    </location>
</feature>